<dbReference type="InterPro" id="IPR045269">
    <property type="entry name" value="Atg1-like"/>
</dbReference>
<protein>
    <submittedName>
        <fullName evidence="7">Serine/threonine-protein kinase PknL</fullName>
        <ecNumber evidence="7">2.7.11.1</ecNumber>
    </submittedName>
</protein>
<evidence type="ECO:0000256" key="3">
    <source>
        <dbReference type="ARBA" id="ARBA00022777"/>
    </source>
</evidence>
<dbReference type="PANTHER" id="PTHR24348">
    <property type="entry name" value="SERINE/THREONINE-PROTEIN KINASE UNC-51-RELATED"/>
    <property type="match status" value="1"/>
</dbReference>
<dbReference type="EC" id="2.7.11.1" evidence="7"/>
<dbReference type="GO" id="GO:0005524">
    <property type="term" value="F:ATP binding"/>
    <property type="evidence" value="ECO:0007669"/>
    <property type="project" value="UniProtKB-UniRule"/>
</dbReference>
<dbReference type="SUPFAM" id="SSF56112">
    <property type="entry name" value="Protein kinase-like (PK-like)"/>
    <property type="match status" value="1"/>
</dbReference>
<feature type="domain" description="Protein kinase" evidence="6">
    <location>
        <begin position="8"/>
        <end position="288"/>
    </location>
</feature>
<dbReference type="GO" id="GO:0005829">
    <property type="term" value="C:cytosol"/>
    <property type="evidence" value="ECO:0007669"/>
    <property type="project" value="TreeGrafter"/>
</dbReference>
<dbReference type="AlphaFoldDB" id="A0A1V6C7T0"/>
<dbReference type="PROSITE" id="PS00107">
    <property type="entry name" value="PROTEIN_KINASE_ATP"/>
    <property type="match status" value="1"/>
</dbReference>
<name>A0A1V6C7T0_UNCT6</name>
<keyword evidence="2 5" id="KW-0547">Nucleotide-binding</keyword>
<accession>A0A1V6C7T0</accession>
<evidence type="ECO:0000256" key="2">
    <source>
        <dbReference type="ARBA" id="ARBA00022741"/>
    </source>
</evidence>
<dbReference type="PANTHER" id="PTHR24348:SF22">
    <property type="entry name" value="NON-SPECIFIC SERINE_THREONINE PROTEIN KINASE"/>
    <property type="match status" value="1"/>
</dbReference>
<keyword evidence="3 7" id="KW-0418">Kinase</keyword>
<dbReference type="PROSITE" id="PS50011">
    <property type="entry name" value="PROTEIN_KINASE_DOM"/>
    <property type="match status" value="1"/>
</dbReference>
<dbReference type="InterPro" id="IPR011009">
    <property type="entry name" value="Kinase-like_dom_sf"/>
</dbReference>
<dbReference type="GO" id="GO:0004674">
    <property type="term" value="F:protein serine/threonine kinase activity"/>
    <property type="evidence" value="ECO:0007669"/>
    <property type="project" value="UniProtKB-EC"/>
</dbReference>
<dbReference type="PROSITE" id="PS00108">
    <property type="entry name" value="PROTEIN_KINASE_ST"/>
    <property type="match status" value="1"/>
</dbReference>
<dbReference type="Pfam" id="PF00069">
    <property type="entry name" value="Pkinase"/>
    <property type="match status" value="1"/>
</dbReference>
<keyword evidence="1 7" id="KW-0808">Transferase</keyword>
<proteinExistence type="predicted"/>
<dbReference type="Gene3D" id="1.10.510.10">
    <property type="entry name" value="Transferase(Phosphotransferase) domain 1"/>
    <property type="match status" value="1"/>
</dbReference>
<evidence type="ECO:0000313" key="7">
    <source>
        <dbReference type="EMBL" id="OQB72890.1"/>
    </source>
</evidence>
<organism evidence="7">
    <name type="scientific">candidate division TA06 bacterium ADurb.Bin131</name>
    <dbReference type="NCBI Taxonomy" id="1852827"/>
    <lineage>
        <taxon>Bacteria</taxon>
        <taxon>Bacteria division TA06</taxon>
    </lineage>
</organism>
<dbReference type="CDD" id="cd14014">
    <property type="entry name" value="STKc_PknB_like"/>
    <property type="match status" value="1"/>
</dbReference>
<evidence type="ECO:0000256" key="4">
    <source>
        <dbReference type="ARBA" id="ARBA00022840"/>
    </source>
</evidence>
<dbReference type="SMART" id="SM00220">
    <property type="entry name" value="S_TKc"/>
    <property type="match status" value="1"/>
</dbReference>
<reference evidence="7" key="1">
    <citation type="submission" date="2017-02" db="EMBL/GenBank/DDBJ databases">
        <title>Delving into the versatile metabolic prowess of the omnipresent phylum Bacteroidetes.</title>
        <authorList>
            <person name="Nobu M.K."/>
            <person name="Mei R."/>
            <person name="Narihiro T."/>
            <person name="Kuroda K."/>
            <person name="Liu W.-T."/>
        </authorList>
    </citation>
    <scope>NUCLEOTIDE SEQUENCE</scope>
    <source>
        <strain evidence="7">ADurb.Bin131</strain>
    </source>
</reference>
<dbReference type="EMBL" id="MWDQ01000108">
    <property type="protein sequence ID" value="OQB72890.1"/>
    <property type="molecule type" value="Genomic_DNA"/>
</dbReference>
<evidence type="ECO:0000256" key="1">
    <source>
        <dbReference type="ARBA" id="ARBA00022679"/>
    </source>
</evidence>
<dbReference type="InterPro" id="IPR008271">
    <property type="entry name" value="Ser/Thr_kinase_AS"/>
</dbReference>
<evidence type="ECO:0000256" key="5">
    <source>
        <dbReference type="PROSITE-ProRule" id="PRU10141"/>
    </source>
</evidence>
<dbReference type="GO" id="GO:0005776">
    <property type="term" value="C:autophagosome"/>
    <property type="evidence" value="ECO:0007669"/>
    <property type="project" value="TreeGrafter"/>
</dbReference>
<dbReference type="GO" id="GO:0000407">
    <property type="term" value="C:phagophore assembly site"/>
    <property type="evidence" value="ECO:0007669"/>
    <property type="project" value="TreeGrafter"/>
</dbReference>
<dbReference type="InterPro" id="IPR017441">
    <property type="entry name" value="Protein_kinase_ATP_BS"/>
</dbReference>
<dbReference type="InterPro" id="IPR000719">
    <property type="entry name" value="Prot_kinase_dom"/>
</dbReference>
<sequence length="297" mass="34225">MAKNFSEYCLQEKIGVGAFATVYKAYSQLQEPTYGKVVAIKILNEKVHGASENKVIKQFEREANIAMQLNHENVVKVFNWGRFNGRYAMIMEYVDGKNLNEFLHEPGKYKFETLIEIGYKIALGLIHIHAHGIVHKDIKPENVLISNDLKTVKITDFGIAKVPKRWWQRDFFERAGSERRFSHISYASPEQKTGHSDARSDIYSLGVLIDELILVKLSIPDVPGKNDNDYFRRLSDVIFKYKKSLKILSEHLPVPEEFKEILRRATHDNPAMRFQTAAEFAFALSKFVNKSDQVNQD</sequence>
<keyword evidence="4 5" id="KW-0067">ATP-binding</keyword>
<comment type="caution">
    <text evidence="7">The sequence shown here is derived from an EMBL/GenBank/DDBJ whole genome shotgun (WGS) entry which is preliminary data.</text>
</comment>
<dbReference type="Proteomes" id="UP000485562">
    <property type="component" value="Unassembled WGS sequence"/>
</dbReference>
<dbReference type="GO" id="GO:0016020">
    <property type="term" value="C:membrane"/>
    <property type="evidence" value="ECO:0007669"/>
    <property type="project" value="TreeGrafter"/>
</dbReference>
<gene>
    <name evidence="7" type="primary">pknL</name>
    <name evidence="7" type="ORF">BWX89_01173</name>
</gene>
<evidence type="ECO:0000259" key="6">
    <source>
        <dbReference type="PROSITE" id="PS50011"/>
    </source>
</evidence>
<feature type="binding site" evidence="5">
    <location>
        <position position="41"/>
    </location>
    <ligand>
        <name>ATP</name>
        <dbReference type="ChEBI" id="CHEBI:30616"/>
    </ligand>
</feature>